<evidence type="ECO:0000313" key="1">
    <source>
        <dbReference type="EMBL" id="KAF7682796.1"/>
    </source>
</evidence>
<dbReference type="Proteomes" id="UP001516464">
    <property type="component" value="Unassembled WGS sequence"/>
</dbReference>
<gene>
    <name evidence="1" type="ORF">TCON_1990</name>
</gene>
<proteinExistence type="predicted"/>
<accession>A0ABQ7HXA5</accession>
<dbReference type="EMBL" id="SBIQ01000178">
    <property type="protein sequence ID" value="KAF7682796.1"/>
    <property type="molecule type" value="Genomic_DNA"/>
</dbReference>
<protein>
    <submittedName>
        <fullName evidence="1">Uncharacterized protein</fullName>
    </submittedName>
</protein>
<reference evidence="1 2" key="1">
    <citation type="submission" date="2019-01" db="EMBL/GenBank/DDBJ databases">
        <title>Genomes sequencing and comparative genomics of infectious freshwater microsporidia, Cucumispora dikerogammari and Thelohania contejeani.</title>
        <authorList>
            <person name="Cormier A."/>
            <person name="Giraud I."/>
            <person name="Wattier R."/>
            <person name="Teixeira M."/>
            <person name="Grandjean F."/>
            <person name="Rigaud T."/>
            <person name="Cordaux R."/>
        </authorList>
    </citation>
    <scope>NUCLEOTIDE SEQUENCE [LARGE SCALE GENOMIC DNA]</scope>
    <source>
        <strain evidence="1">T1</strain>
        <tissue evidence="1">Spores</tissue>
    </source>
</reference>
<organism evidence="1 2">
    <name type="scientific">Astathelohania contejeani</name>
    <dbReference type="NCBI Taxonomy" id="164912"/>
    <lineage>
        <taxon>Eukaryota</taxon>
        <taxon>Fungi</taxon>
        <taxon>Fungi incertae sedis</taxon>
        <taxon>Microsporidia</taxon>
        <taxon>Astathelohaniidae</taxon>
        <taxon>Astathelohania</taxon>
    </lineage>
</organism>
<name>A0ABQ7HXA5_9MICR</name>
<comment type="caution">
    <text evidence="1">The sequence shown here is derived from an EMBL/GenBank/DDBJ whole genome shotgun (WGS) entry which is preliminary data.</text>
</comment>
<sequence>MEKTEIIHSLLSQGLSKYPNETSMHDINLFLRPLGFEAVAWYDKSSLVLKDLENKFQSSFWKQSLMKDVRLIIEKIIKREEFHHGEIVKELLERKWIEKSDDMLVLSKRFIIQNDTYIMSLSPNHKKCSICGILVLDGEIHSYCQSLINHK</sequence>
<keyword evidence="2" id="KW-1185">Reference proteome</keyword>
<evidence type="ECO:0000313" key="2">
    <source>
        <dbReference type="Proteomes" id="UP001516464"/>
    </source>
</evidence>